<evidence type="ECO:0000313" key="4">
    <source>
        <dbReference type="Proteomes" id="UP000030653"/>
    </source>
</evidence>
<evidence type="ECO:0000256" key="2">
    <source>
        <dbReference type="SAM" id="SignalP"/>
    </source>
</evidence>
<dbReference type="OrthoDB" id="3363415at2759"/>
<evidence type="ECO:0000313" key="3">
    <source>
        <dbReference type="EMBL" id="EJT99160.1"/>
    </source>
</evidence>
<evidence type="ECO:0008006" key="5">
    <source>
        <dbReference type="Google" id="ProtNLM"/>
    </source>
</evidence>
<accession>M5FQI7</accession>
<name>M5FQI7_DACPD</name>
<dbReference type="AlphaFoldDB" id="M5FQI7"/>
<feature type="compositionally biased region" description="Polar residues" evidence="1">
    <location>
        <begin position="286"/>
        <end position="295"/>
    </location>
</feature>
<keyword evidence="4" id="KW-1185">Reference proteome</keyword>
<dbReference type="EMBL" id="JH795870">
    <property type="protein sequence ID" value="EJT99160.1"/>
    <property type="molecule type" value="Genomic_DNA"/>
</dbReference>
<feature type="compositionally biased region" description="Polar residues" evidence="1">
    <location>
        <begin position="310"/>
        <end position="319"/>
    </location>
</feature>
<proteinExistence type="predicted"/>
<dbReference type="Proteomes" id="UP000030653">
    <property type="component" value="Unassembled WGS sequence"/>
</dbReference>
<protein>
    <recommendedName>
        <fullName evidence="5">Ricin B lectin domain-containing protein</fullName>
    </recommendedName>
</protein>
<keyword evidence="2" id="KW-0732">Signal</keyword>
<feature type="signal peptide" evidence="2">
    <location>
        <begin position="1"/>
        <end position="21"/>
    </location>
</feature>
<dbReference type="GeneID" id="63685559"/>
<feature type="region of interest" description="Disordered" evidence="1">
    <location>
        <begin position="282"/>
        <end position="319"/>
    </location>
</feature>
<sequence>MQLSLTQSVVFVLLVLDGTSAAVIPHERRAALVTEPQGLVDPVSVTGLEILPDVTVTLDGLHMHQRGLLDPLLGPNGILGALPGLLTGLLGTVTNVLGGVLGGLGLGSILIADPSTGAQGMHVYLVQASNTSIAMATATNATDPALLAATNMSNSDLVLATLHVPVVNQTTMNIADMCITSTGPSANNMTASPCRDVSLAQLFVYNTKNNAVYSVTDLLTCSYAAGNATTASPGAALTGTANIIMVERDAPTLPACNGTMKAITFTPANSNPNTQAPVTVAPGQAVGTTGSTTAPSLDYAAGDHDPNAMTDGTANNNDE</sequence>
<organism evidence="3 4">
    <name type="scientific">Dacryopinax primogenitus (strain DJM 731)</name>
    <name type="common">Brown rot fungus</name>
    <dbReference type="NCBI Taxonomy" id="1858805"/>
    <lineage>
        <taxon>Eukaryota</taxon>
        <taxon>Fungi</taxon>
        <taxon>Dikarya</taxon>
        <taxon>Basidiomycota</taxon>
        <taxon>Agaricomycotina</taxon>
        <taxon>Dacrymycetes</taxon>
        <taxon>Dacrymycetales</taxon>
        <taxon>Dacrymycetaceae</taxon>
        <taxon>Dacryopinax</taxon>
    </lineage>
</organism>
<dbReference type="HOGENOM" id="CLU_871602_0_0_1"/>
<dbReference type="RefSeq" id="XP_040626058.1">
    <property type="nucleotide sequence ID" value="XM_040770497.1"/>
</dbReference>
<reference evidence="3 4" key="1">
    <citation type="journal article" date="2012" name="Science">
        <title>The Paleozoic origin of enzymatic lignin decomposition reconstructed from 31 fungal genomes.</title>
        <authorList>
            <person name="Floudas D."/>
            <person name="Binder M."/>
            <person name="Riley R."/>
            <person name="Barry K."/>
            <person name="Blanchette R.A."/>
            <person name="Henrissat B."/>
            <person name="Martinez A.T."/>
            <person name="Otillar R."/>
            <person name="Spatafora J.W."/>
            <person name="Yadav J.S."/>
            <person name="Aerts A."/>
            <person name="Benoit I."/>
            <person name="Boyd A."/>
            <person name="Carlson A."/>
            <person name="Copeland A."/>
            <person name="Coutinho P.M."/>
            <person name="de Vries R.P."/>
            <person name="Ferreira P."/>
            <person name="Findley K."/>
            <person name="Foster B."/>
            <person name="Gaskell J."/>
            <person name="Glotzer D."/>
            <person name="Gorecki P."/>
            <person name="Heitman J."/>
            <person name="Hesse C."/>
            <person name="Hori C."/>
            <person name="Igarashi K."/>
            <person name="Jurgens J.A."/>
            <person name="Kallen N."/>
            <person name="Kersten P."/>
            <person name="Kohler A."/>
            <person name="Kuees U."/>
            <person name="Kumar T.K.A."/>
            <person name="Kuo A."/>
            <person name="LaButti K."/>
            <person name="Larrondo L.F."/>
            <person name="Lindquist E."/>
            <person name="Ling A."/>
            <person name="Lombard V."/>
            <person name="Lucas S."/>
            <person name="Lundell T."/>
            <person name="Martin R."/>
            <person name="McLaughlin D.J."/>
            <person name="Morgenstern I."/>
            <person name="Morin E."/>
            <person name="Murat C."/>
            <person name="Nagy L.G."/>
            <person name="Nolan M."/>
            <person name="Ohm R.A."/>
            <person name="Patyshakuliyeva A."/>
            <person name="Rokas A."/>
            <person name="Ruiz-Duenas F.J."/>
            <person name="Sabat G."/>
            <person name="Salamov A."/>
            <person name="Samejima M."/>
            <person name="Schmutz J."/>
            <person name="Slot J.C."/>
            <person name="St John F."/>
            <person name="Stenlid J."/>
            <person name="Sun H."/>
            <person name="Sun S."/>
            <person name="Syed K."/>
            <person name="Tsang A."/>
            <person name="Wiebenga A."/>
            <person name="Young D."/>
            <person name="Pisabarro A."/>
            <person name="Eastwood D.C."/>
            <person name="Martin F."/>
            <person name="Cullen D."/>
            <person name="Grigoriev I.V."/>
            <person name="Hibbett D.S."/>
        </authorList>
    </citation>
    <scope>NUCLEOTIDE SEQUENCE [LARGE SCALE GENOMIC DNA]</scope>
    <source>
        <strain evidence="3 4">DJM-731 SS1</strain>
    </source>
</reference>
<gene>
    <name evidence="3" type="ORF">DACRYDRAFT_117944</name>
</gene>
<evidence type="ECO:0000256" key="1">
    <source>
        <dbReference type="SAM" id="MobiDB-lite"/>
    </source>
</evidence>
<feature type="chain" id="PRO_5004067057" description="Ricin B lectin domain-containing protein" evidence="2">
    <location>
        <begin position="22"/>
        <end position="319"/>
    </location>
</feature>